<feature type="region of interest" description="Disordered" evidence="1">
    <location>
        <begin position="220"/>
        <end position="265"/>
    </location>
</feature>
<proteinExistence type="predicted"/>
<organism evidence="2 3">
    <name type="scientific">Saccharothrix carnea</name>
    <dbReference type="NCBI Taxonomy" id="1280637"/>
    <lineage>
        <taxon>Bacteria</taxon>
        <taxon>Bacillati</taxon>
        <taxon>Actinomycetota</taxon>
        <taxon>Actinomycetes</taxon>
        <taxon>Pseudonocardiales</taxon>
        <taxon>Pseudonocardiaceae</taxon>
        <taxon>Saccharothrix</taxon>
    </lineage>
</organism>
<evidence type="ECO:0000256" key="1">
    <source>
        <dbReference type="SAM" id="MobiDB-lite"/>
    </source>
</evidence>
<dbReference type="AlphaFoldDB" id="A0A2P8IFY4"/>
<accession>A0A2P8IFY4</accession>
<comment type="caution">
    <text evidence="2">The sequence shown here is derived from an EMBL/GenBank/DDBJ whole genome shotgun (WGS) entry which is preliminary data.</text>
</comment>
<dbReference type="EMBL" id="PYAX01000002">
    <property type="protein sequence ID" value="PSL57376.1"/>
    <property type="molecule type" value="Genomic_DNA"/>
</dbReference>
<reference evidence="2 3" key="1">
    <citation type="submission" date="2018-03" db="EMBL/GenBank/DDBJ databases">
        <title>Genomic Encyclopedia of Type Strains, Phase III (KMG-III): the genomes of soil and plant-associated and newly described type strains.</title>
        <authorList>
            <person name="Whitman W."/>
        </authorList>
    </citation>
    <scope>NUCLEOTIDE SEQUENCE [LARGE SCALE GENOMIC DNA]</scope>
    <source>
        <strain evidence="2 3">CGMCC 4.7097</strain>
    </source>
</reference>
<protein>
    <submittedName>
        <fullName evidence="2">Uncharacterized protein</fullName>
    </submittedName>
</protein>
<feature type="compositionally biased region" description="Basic residues" evidence="1">
    <location>
        <begin position="20"/>
        <end position="34"/>
    </location>
</feature>
<gene>
    <name evidence="2" type="ORF">B0I31_102354</name>
</gene>
<feature type="region of interest" description="Disordered" evidence="1">
    <location>
        <begin position="177"/>
        <end position="200"/>
    </location>
</feature>
<feature type="region of interest" description="Disordered" evidence="1">
    <location>
        <begin position="333"/>
        <end position="352"/>
    </location>
</feature>
<keyword evidence="3" id="KW-1185">Reference proteome</keyword>
<dbReference type="Proteomes" id="UP000241118">
    <property type="component" value="Unassembled WGS sequence"/>
</dbReference>
<evidence type="ECO:0000313" key="2">
    <source>
        <dbReference type="EMBL" id="PSL57376.1"/>
    </source>
</evidence>
<evidence type="ECO:0000313" key="3">
    <source>
        <dbReference type="Proteomes" id="UP000241118"/>
    </source>
</evidence>
<feature type="region of interest" description="Disordered" evidence="1">
    <location>
        <begin position="1"/>
        <end position="89"/>
    </location>
</feature>
<feature type="compositionally biased region" description="Low complexity" evidence="1">
    <location>
        <begin position="181"/>
        <end position="197"/>
    </location>
</feature>
<name>A0A2P8IFY4_SACCR</name>
<sequence>MSSTSRTFCPASSTNTSPTRTRRQRPGRLIKPQHQHTLIGLHPDRSRVSSVNRPTTHRGRGCGWQSRASATAPPRPPRWRPGSRTQPARHRIGGVRVSSWTRVAAVRPDRPVPTCPTLCKRPEPQGSPLFSTTVVEPTTAIVADQEQAGVFALDGNSGHDTGQPTFGSGWSWSRVSAASVRGTPGPSRSSSRRLTTTVADKSVDRPCNHLAKTWTDRWPRRARPARCGPAERSPGRGRRTEGLSSRRRRTGNSGRIEPAPRRRTASGLAPLRALQVVVDSRRLPPPASRPTIMPRSTLLVSDEHLTFASTRRCGVHRGDDAPPRRRALSVTIARLSSGPDRRGVGGSSGGGR</sequence>
<feature type="compositionally biased region" description="Low complexity" evidence="1">
    <location>
        <begin position="10"/>
        <end position="19"/>
    </location>
</feature>